<keyword evidence="2" id="KW-1185">Reference proteome</keyword>
<name>A0AA88P691_9TELE</name>
<accession>A0AA88P691</accession>
<reference evidence="1" key="1">
    <citation type="submission" date="2023-08" db="EMBL/GenBank/DDBJ databases">
        <title>Chromosome-level Genome Assembly of mud carp (Cirrhinus molitorella).</title>
        <authorList>
            <person name="Liu H."/>
        </authorList>
    </citation>
    <scope>NUCLEOTIDE SEQUENCE</scope>
    <source>
        <strain evidence="1">Prfri</strain>
        <tissue evidence="1">Muscle</tissue>
    </source>
</reference>
<evidence type="ECO:0000313" key="1">
    <source>
        <dbReference type="EMBL" id="KAK2871170.1"/>
    </source>
</evidence>
<evidence type="ECO:0000313" key="2">
    <source>
        <dbReference type="Proteomes" id="UP001187343"/>
    </source>
</evidence>
<dbReference type="EMBL" id="JAUYZG010000023">
    <property type="protein sequence ID" value="KAK2871170.1"/>
    <property type="molecule type" value="Genomic_DNA"/>
</dbReference>
<proteinExistence type="predicted"/>
<dbReference type="AlphaFoldDB" id="A0AA88P691"/>
<sequence length="94" mass="10372">MCVCLSAGRRSQTRALVGCGRWKSVGPDCPSHHRWSSPTKSGHINSATQTPDTCPKAVKRLSHRTLPVAECPVRPLPVIFRVQQHQTPLPGHSW</sequence>
<protein>
    <submittedName>
        <fullName evidence="1">Uncharacterized protein</fullName>
    </submittedName>
</protein>
<gene>
    <name evidence="1" type="ORF">Q8A67_023697</name>
</gene>
<comment type="caution">
    <text evidence="1">The sequence shown here is derived from an EMBL/GenBank/DDBJ whole genome shotgun (WGS) entry which is preliminary data.</text>
</comment>
<organism evidence="1 2">
    <name type="scientific">Cirrhinus molitorella</name>
    <name type="common">mud carp</name>
    <dbReference type="NCBI Taxonomy" id="172907"/>
    <lineage>
        <taxon>Eukaryota</taxon>
        <taxon>Metazoa</taxon>
        <taxon>Chordata</taxon>
        <taxon>Craniata</taxon>
        <taxon>Vertebrata</taxon>
        <taxon>Euteleostomi</taxon>
        <taxon>Actinopterygii</taxon>
        <taxon>Neopterygii</taxon>
        <taxon>Teleostei</taxon>
        <taxon>Ostariophysi</taxon>
        <taxon>Cypriniformes</taxon>
        <taxon>Cyprinidae</taxon>
        <taxon>Labeoninae</taxon>
        <taxon>Labeonini</taxon>
        <taxon>Cirrhinus</taxon>
    </lineage>
</organism>
<dbReference type="Proteomes" id="UP001187343">
    <property type="component" value="Unassembled WGS sequence"/>
</dbReference>